<dbReference type="Gene3D" id="3.10.580.10">
    <property type="entry name" value="CBS-domain"/>
    <property type="match status" value="1"/>
</dbReference>
<name>A0A938YY26_9ARCH</name>
<accession>A0A938YY26</accession>
<evidence type="ECO:0000259" key="2">
    <source>
        <dbReference type="PROSITE" id="PS51371"/>
    </source>
</evidence>
<evidence type="ECO:0000313" key="4">
    <source>
        <dbReference type="Proteomes" id="UP000809243"/>
    </source>
</evidence>
<dbReference type="InterPro" id="IPR001509">
    <property type="entry name" value="Epimerase_deHydtase"/>
</dbReference>
<dbReference type="InterPro" id="IPR046342">
    <property type="entry name" value="CBS_dom_sf"/>
</dbReference>
<dbReference type="Pfam" id="PF01370">
    <property type="entry name" value="Epimerase"/>
    <property type="match status" value="1"/>
</dbReference>
<evidence type="ECO:0000313" key="3">
    <source>
        <dbReference type="EMBL" id="MBN2067935.1"/>
    </source>
</evidence>
<protein>
    <submittedName>
        <fullName evidence="3">NAD-dependent epimerase/dehydratase family protein</fullName>
    </submittedName>
</protein>
<dbReference type="SUPFAM" id="SSF51735">
    <property type="entry name" value="NAD(P)-binding Rossmann-fold domains"/>
    <property type="match status" value="1"/>
</dbReference>
<dbReference type="PROSITE" id="PS51371">
    <property type="entry name" value="CBS"/>
    <property type="match status" value="1"/>
</dbReference>
<dbReference type="Proteomes" id="UP000809243">
    <property type="component" value="Unassembled WGS sequence"/>
</dbReference>
<dbReference type="PANTHER" id="PTHR43245:SF23">
    <property type="entry name" value="NAD(P)-BINDING DOMAIN-CONTAINING PROTEIN"/>
    <property type="match status" value="1"/>
</dbReference>
<dbReference type="SUPFAM" id="SSF54631">
    <property type="entry name" value="CBS-domain pair"/>
    <property type="match status" value="1"/>
</dbReference>
<dbReference type="InterPro" id="IPR050177">
    <property type="entry name" value="Lipid_A_modif_metabolic_enz"/>
</dbReference>
<comment type="caution">
    <text evidence="3">The sequence shown here is derived from an EMBL/GenBank/DDBJ whole genome shotgun (WGS) entry which is preliminary data.</text>
</comment>
<feature type="domain" description="CBS" evidence="2">
    <location>
        <begin position="1"/>
        <end position="57"/>
    </location>
</feature>
<dbReference type="Pfam" id="PF00571">
    <property type="entry name" value="CBS"/>
    <property type="match status" value="1"/>
</dbReference>
<keyword evidence="1" id="KW-0129">CBS domain</keyword>
<gene>
    <name evidence="3" type="ORF">JW744_05700</name>
</gene>
<dbReference type="InterPro" id="IPR000644">
    <property type="entry name" value="CBS_dom"/>
</dbReference>
<dbReference type="InterPro" id="IPR036291">
    <property type="entry name" value="NAD(P)-bd_dom_sf"/>
</dbReference>
<dbReference type="PANTHER" id="PTHR43245">
    <property type="entry name" value="BIFUNCTIONAL POLYMYXIN RESISTANCE PROTEIN ARNA"/>
    <property type="match status" value="1"/>
</dbReference>
<reference evidence="3" key="1">
    <citation type="submission" date="2021-01" db="EMBL/GenBank/DDBJ databases">
        <title>Active Sulfur Cycling in an Early Earth Analoge.</title>
        <authorList>
            <person name="Hahn C.R."/>
            <person name="Youssef N.H."/>
            <person name="Elshahed M."/>
        </authorList>
    </citation>
    <scope>NUCLEOTIDE SEQUENCE</scope>
    <source>
        <strain evidence="3">Zod_Metabat.1151</strain>
    </source>
</reference>
<organism evidence="3 4">
    <name type="scientific">Candidatus Iainarchaeum sp</name>
    <dbReference type="NCBI Taxonomy" id="3101447"/>
    <lineage>
        <taxon>Archaea</taxon>
        <taxon>Candidatus Iainarchaeota</taxon>
        <taxon>Candidatus Iainarchaeia</taxon>
        <taxon>Candidatus Iainarchaeales</taxon>
        <taxon>Candidatus Iainarchaeaceae</taxon>
        <taxon>Candidatus Iainarchaeum</taxon>
    </lineage>
</organism>
<dbReference type="Gene3D" id="3.40.50.720">
    <property type="entry name" value="NAD(P)-binding Rossmann-like Domain"/>
    <property type="match status" value="1"/>
</dbReference>
<dbReference type="EMBL" id="JAFGDB010000101">
    <property type="protein sequence ID" value="MBN2067935.1"/>
    <property type="molecule type" value="Genomic_DNA"/>
</dbReference>
<dbReference type="AlphaFoldDB" id="A0A938YY26"/>
<proteinExistence type="predicted"/>
<sequence length="470" mass="52340">MVEIEQLFISKDCTIKDAMLQIQKSGFGTALVVENRKLLGVVTDGDIRRAILEGTPINEKAARIMNSKPIVAGLGTTKRKLLEMMKGKEKGLEPGMYMKIPIVNEKREVVDLAVFTEIGKKKEPSPLFLTKSDVKRGKLKKILVLGGAGYLGSVLSRKLLEKKYEVRVLDNLTYGEEGISELFGKKGFEFQQGDIRNIHDVVMAVSGADAVVHLAAIVGDPACKIEPMSTIESNYLATKMVAEVCRHHLVNRFVFASTCSVYGQSETASREDSETRPLSLYARSKLDSENALLEMEDESFGPAILRLSTLFGLSPRMRFDLVVNTLTAKAIIEGKITIYGGEQYRPLLHVEDAAEAFIACIEAPIEKVSGKVFNAGSKGLNVKIIDIGNEVKKAVPHSELEISREKVDLRNYFVSFEKIEKELGFTAKKSMKDGITEIKKWIAEKKINNYWEKKYSNYEYLVNLNNGKGK</sequence>
<dbReference type="CDD" id="cd08946">
    <property type="entry name" value="SDR_e"/>
    <property type="match status" value="1"/>
</dbReference>
<evidence type="ECO:0000256" key="1">
    <source>
        <dbReference type="PROSITE-ProRule" id="PRU00703"/>
    </source>
</evidence>